<evidence type="ECO:0000259" key="2">
    <source>
        <dbReference type="Pfam" id="PF02470"/>
    </source>
</evidence>
<dbReference type="Pfam" id="PF02470">
    <property type="entry name" value="MlaD"/>
    <property type="match status" value="1"/>
</dbReference>
<gene>
    <name evidence="3" type="ORF">R3P95_10875</name>
</gene>
<sequence length="314" mass="32901">MRPGTVVSLLALMAMTVVGVVYLTVGVLDMNPTRSTNRVVVHMDTSGGLMDTSQVTSRGIHVGRVESIAVVPGGLDVTLALDADHRIPADSEVVVANLSAAGEQYLDLRPRGTGGPDLADGDEIGNEQVRASITVSEALSLGDSLAAQLDTNAVKGLTETASAAIDGREGDVDRLVEAFRYLSATLRDKSGEIRRLYDNAQQGGRNAYGYGPVMTDAAPWVGATGSGVANLLEGFNDYSYVGADVWDDPLGKIGPKIDQYLTPLSPDLALIATLLKPYTAPIKPMRVDAGSIVDMLQAVFPPGGPAELSVQIPN</sequence>
<feature type="transmembrane region" description="Helical" evidence="1">
    <location>
        <begin position="6"/>
        <end position="28"/>
    </location>
</feature>
<dbReference type="EMBL" id="JAWLKE010000004">
    <property type="protein sequence ID" value="MDV6231052.1"/>
    <property type="molecule type" value="Genomic_DNA"/>
</dbReference>
<dbReference type="Proteomes" id="UP001185899">
    <property type="component" value="Unassembled WGS sequence"/>
</dbReference>
<protein>
    <submittedName>
        <fullName evidence="3">MlaD family protein</fullName>
    </submittedName>
</protein>
<evidence type="ECO:0000256" key="1">
    <source>
        <dbReference type="SAM" id="Phobius"/>
    </source>
</evidence>
<keyword evidence="1" id="KW-0472">Membrane</keyword>
<name>A0ABU4AXU2_9NOCA</name>
<dbReference type="InterPro" id="IPR003399">
    <property type="entry name" value="Mce/MlaD"/>
</dbReference>
<reference evidence="3 4" key="1">
    <citation type="submission" date="2023-10" db="EMBL/GenBank/DDBJ databases">
        <title>Development of a sustainable strategy for remediation of hydrocarbon-contaminated territories based on the waste exchange concept.</title>
        <authorList>
            <person name="Krivoruchko A."/>
        </authorList>
    </citation>
    <scope>NUCLEOTIDE SEQUENCE [LARGE SCALE GENOMIC DNA]</scope>
    <source>
        <strain evidence="3 4">IEGM 1322</strain>
    </source>
</reference>
<dbReference type="RefSeq" id="WP_317548361.1">
    <property type="nucleotide sequence ID" value="NZ_JAWLKE010000004.1"/>
</dbReference>
<comment type="caution">
    <text evidence="3">The sequence shown here is derived from an EMBL/GenBank/DDBJ whole genome shotgun (WGS) entry which is preliminary data.</text>
</comment>
<evidence type="ECO:0000313" key="4">
    <source>
        <dbReference type="Proteomes" id="UP001185899"/>
    </source>
</evidence>
<proteinExistence type="predicted"/>
<keyword evidence="1" id="KW-1133">Transmembrane helix</keyword>
<dbReference type="PANTHER" id="PTHR33371">
    <property type="entry name" value="INTERMEMBRANE PHOSPHOLIPID TRANSPORT SYSTEM BINDING PROTEIN MLAD-RELATED"/>
    <property type="match status" value="1"/>
</dbReference>
<keyword evidence="4" id="KW-1185">Reference proteome</keyword>
<keyword evidence="1" id="KW-0812">Transmembrane</keyword>
<organism evidence="3 4">
    <name type="scientific">Rhodococcus cercidiphylli</name>
    <dbReference type="NCBI Taxonomy" id="489916"/>
    <lineage>
        <taxon>Bacteria</taxon>
        <taxon>Bacillati</taxon>
        <taxon>Actinomycetota</taxon>
        <taxon>Actinomycetes</taxon>
        <taxon>Mycobacteriales</taxon>
        <taxon>Nocardiaceae</taxon>
        <taxon>Rhodococcus</taxon>
    </lineage>
</organism>
<dbReference type="PANTHER" id="PTHR33371:SF16">
    <property type="entry name" value="MCE-FAMILY PROTEIN MCE3F"/>
    <property type="match status" value="1"/>
</dbReference>
<evidence type="ECO:0000313" key="3">
    <source>
        <dbReference type="EMBL" id="MDV6231052.1"/>
    </source>
</evidence>
<dbReference type="InterPro" id="IPR052336">
    <property type="entry name" value="MlaD_Phospholipid_Transporter"/>
</dbReference>
<accession>A0ABU4AXU2</accession>
<feature type="domain" description="Mce/MlaD" evidence="2">
    <location>
        <begin position="36"/>
        <end position="110"/>
    </location>
</feature>